<evidence type="ECO:0000313" key="6">
    <source>
        <dbReference type="Proteomes" id="UP000245207"/>
    </source>
</evidence>
<name>A0A2U1N4W4_ARTAN</name>
<feature type="chain" id="PRO_5015787813" description="Bifunctional inhibitor/plant lipid transfer protein/seed storage helical domain-containing protein" evidence="3">
    <location>
        <begin position="20"/>
        <end position="95"/>
    </location>
</feature>
<feature type="signal peptide" evidence="3">
    <location>
        <begin position="1"/>
        <end position="19"/>
    </location>
</feature>
<keyword evidence="2" id="KW-0446">Lipid-binding</keyword>
<evidence type="ECO:0000256" key="2">
    <source>
        <dbReference type="ARBA" id="ARBA00023121"/>
    </source>
</evidence>
<dbReference type="SUPFAM" id="SSF47699">
    <property type="entry name" value="Bifunctional inhibitor/lipid-transfer protein/seed storage 2S albumin"/>
    <property type="match status" value="1"/>
</dbReference>
<dbReference type="AlphaFoldDB" id="A0A2U1N4W4"/>
<comment type="caution">
    <text evidence="5">The sequence shown here is derived from an EMBL/GenBank/DDBJ whole genome shotgun (WGS) entry which is preliminary data.</text>
</comment>
<dbReference type="InterPro" id="IPR036312">
    <property type="entry name" value="Bifun_inhib/LTP/seed_sf"/>
</dbReference>
<dbReference type="SMART" id="SM00499">
    <property type="entry name" value="AAI"/>
    <property type="match status" value="1"/>
</dbReference>
<dbReference type="PANTHER" id="PTHR33214">
    <property type="entry name" value="BIFUNCTIONAL INHIBITOR/LIPID-TRANSFER PROTEIN/SEED STORAGE 2S ALBUMIN SUPERFAMILY PROTEIN"/>
    <property type="match status" value="1"/>
</dbReference>
<evidence type="ECO:0000256" key="1">
    <source>
        <dbReference type="ARBA" id="ARBA00022448"/>
    </source>
</evidence>
<dbReference type="Pfam" id="PF00234">
    <property type="entry name" value="Tryp_alpha_amyl"/>
    <property type="match status" value="1"/>
</dbReference>
<evidence type="ECO:0000313" key="5">
    <source>
        <dbReference type="EMBL" id="PWA68529.1"/>
    </source>
</evidence>
<evidence type="ECO:0000259" key="4">
    <source>
        <dbReference type="SMART" id="SM00499"/>
    </source>
</evidence>
<keyword evidence="6" id="KW-1185">Reference proteome</keyword>
<dbReference type="Proteomes" id="UP000245207">
    <property type="component" value="Unassembled WGS sequence"/>
</dbReference>
<dbReference type="GO" id="GO:0006869">
    <property type="term" value="P:lipid transport"/>
    <property type="evidence" value="ECO:0007669"/>
    <property type="project" value="InterPro"/>
</dbReference>
<dbReference type="CDD" id="cd01959">
    <property type="entry name" value="nsLTP2"/>
    <property type="match status" value="1"/>
</dbReference>
<dbReference type="InterPro" id="IPR033872">
    <property type="entry name" value="nsLTP2"/>
</dbReference>
<reference evidence="5 6" key="1">
    <citation type="journal article" date="2018" name="Mol. Plant">
        <title>The genome of Artemisia annua provides insight into the evolution of Asteraceae family and artemisinin biosynthesis.</title>
        <authorList>
            <person name="Shen Q."/>
            <person name="Zhang L."/>
            <person name="Liao Z."/>
            <person name="Wang S."/>
            <person name="Yan T."/>
            <person name="Shi P."/>
            <person name="Liu M."/>
            <person name="Fu X."/>
            <person name="Pan Q."/>
            <person name="Wang Y."/>
            <person name="Lv Z."/>
            <person name="Lu X."/>
            <person name="Zhang F."/>
            <person name="Jiang W."/>
            <person name="Ma Y."/>
            <person name="Chen M."/>
            <person name="Hao X."/>
            <person name="Li L."/>
            <person name="Tang Y."/>
            <person name="Lv G."/>
            <person name="Zhou Y."/>
            <person name="Sun X."/>
            <person name="Brodelius P.E."/>
            <person name="Rose J.K.C."/>
            <person name="Tang K."/>
        </authorList>
    </citation>
    <scope>NUCLEOTIDE SEQUENCE [LARGE SCALE GENOMIC DNA]</scope>
    <source>
        <strain evidence="6">cv. Huhao1</strain>
        <tissue evidence="5">Leaf</tissue>
    </source>
</reference>
<dbReference type="Gene3D" id="1.10.110.10">
    <property type="entry name" value="Plant lipid-transfer and hydrophobic proteins"/>
    <property type="match status" value="1"/>
</dbReference>
<organism evidence="5 6">
    <name type="scientific">Artemisia annua</name>
    <name type="common">Sweet wormwood</name>
    <dbReference type="NCBI Taxonomy" id="35608"/>
    <lineage>
        <taxon>Eukaryota</taxon>
        <taxon>Viridiplantae</taxon>
        <taxon>Streptophyta</taxon>
        <taxon>Embryophyta</taxon>
        <taxon>Tracheophyta</taxon>
        <taxon>Spermatophyta</taxon>
        <taxon>Magnoliopsida</taxon>
        <taxon>eudicotyledons</taxon>
        <taxon>Gunneridae</taxon>
        <taxon>Pentapetalae</taxon>
        <taxon>asterids</taxon>
        <taxon>campanulids</taxon>
        <taxon>Asterales</taxon>
        <taxon>Asteraceae</taxon>
        <taxon>Asteroideae</taxon>
        <taxon>Anthemideae</taxon>
        <taxon>Artemisiinae</taxon>
        <taxon>Artemisia</taxon>
    </lineage>
</organism>
<evidence type="ECO:0000256" key="3">
    <source>
        <dbReference type="SAM" id="SignalP"/>
    </source>
</evidence>
<dbReference type="GO" id="GO:0008289">
    <property type="term" value="F:lipid binding"/>
    <property type="evidence" value="ECO:0007669"/>
    <property type="project" value="UniProtKB-KW"/>
</dbReference>
<proteinExistence type="predicted"/>
<feature type="domain" description="Bifunctional inhibitor/plant lipid transfer protein/seed storage helical" evidence="4">
    <location>
        <begin position="28"/>
        <end position="93"/>
    </location>
</feature>
<sequence>MKLLAIFALLLLAVGLVIGDKPSVKVSCNPMHLMPCMSPIMLGIPPAAKCCSRLKEQEPCMCGYIKDPSFAKYVQSPGAKKVAKTCGVPVPNCKS</sequence>
<dbReference type="PANTHER" id="PTHR33214:SF51">
    <property type="entry name" value="BIFUNCTIONAL INHIBITOR_PLANT LIPID TRANSFER PROTEIN_SEED STORAGE HELICAL DOMAIN-CONTAINING PROTEIN"/>
    <property type="match status" value="1"/>
</dbReference>
<accession>A0A2U1N4W4</accession>
<dbReference type="OrthoDB" id="665742at2759"/>
<protein>
    <recommendedName>
        <fullName evidence="4">Bifunctional inhibitor/plant lipid transfer protein/seed storage helical domain-containing protein</fullName>
    </recommendedName>
</protein>
<gene>
    <name evidence="5" type="ORF">CTI12_AA306640</name>
</gene>
<keyword evidence="3" id="KW-0732">Signal</keyword>
<dbReference type="InterPro" id="IPR016140">
    <property type="entry name" value="Bifunc_inhib/LTP/seed_store"/>
</dbReference>
<keyword evidence="1" id="KW-0813">Transport</keyword>
<dbReference type="EMBL" id="PKPP01003614">
    <property type="protein sequence ID" value="PWA68529.1"/>
    <property type="molecule type" value="Genomic_DNA"/>
</dbReference>
<dbReference type="STRING" id="35608.A0A2U1N4W4"/>